<dbReference type="EMBL" id="PRLP01000008">
    <property type="protein sequence ID" value="PPC78940.1"/>
    <property type="molecule type" value="Genomic_DNA"/>
</dbReference>
<name>A0A2S5KVZ1_9PROT</name>
<organism evidence="1 2">
    <name type="scientific">Proteobacteria bacterium 228</name>
    <dbReference type="NCBI Taxonomy" id="2083153"/>
    <lineage>
        <taxon>Bacteria</taxon>
        <taxon>Pseudomonadati</taxon>
        <taxon>Pseudomonadota</taxon>
    </lineage>
</organism>
<accession>A0A2S5KVZ1</accession>
<proteinExistence type="predicted"/>
<reference evidence="1 2" key="1">
    <citation type="submission" date="2018-02" db="EMBL/GenBank/DDBJ databases">
        <title>novel marine gammaproteobacteria from coastal saline agro ecosystem.</title>
        <authorList>
            <person name="Krishnan R."/>
            <person name="Ramesh Kumar N."/>
        </authorList>
    </citation>
    <scope>NUCLEOTIDE SEQUENCE [LARGE SCALE GENOMIC DNA]</scope>
    <source>
        <strain evidence="1 2">228</strain>
    </source>
</reference>
<comment type="caution">
    <text evidence="1">The sequence shown here is derived from an EMBL/GenBank/DDBJ whole genome shotgun (WGS) entry which is preliminary data.</text>
</comment>
<dbReference type="GO" id="GO:0005975">
    <property type="term" value="P:carbohydrate metabolic process"/>
    <property type="evidence" value="ECO:0007669"/>
    <property type="project" value="InterPro"/>
</dbReference>
<evidence type="ECO:0000313" key="1">
    <source>
        <dbReference type="EMBL" id="PPC78940.1"/>
    </source>
</evidence>
<dbReference type="InterPro" id="IPR049591">
    <property type="entry name" value="CE4_u4-like"/>
</dbReference>
<dbReference type="Proteomes" id="UP000238196">
    <property type="component" value="Unassembled WGS sequence"/>
</dbReference>
<gene>
    <name evidence="1" type="ORF">C4K68_02760</name>
</gene>
<evidence type="ECO:0008006" key="3">
    <source>
        <dbReference type="Google" id="ProtNLM"/>
    </source>
</evidence>
<dbReference type="CDD" id="cd10928">
    <property type="entry name" value="CE4_u4"/>
    <property type="match status" value="1"/>
</dbReference>
<dbReference type="SUPFAM" id="SSF88713">
    <property type="entry name" value="Glycoside hydrolase/deacetylase"/>
    <property type="match status" value="1"/>
</dbReference>
<sequence>MADWQSLEQELRLWARQHRRPTLWWRDDDAEADVPELQHLLQISDELQVPVLLAAVPAKVQPSLAAAVQGHALVGIVQHGFDHTNHAPPTERKHELGAHRPLAVMIDALRQGRELLEQHFAGRFQPVLVPPWNRYTPALRPYLHDQVGLRGLSTLGPRDAAEVDGLTQVNVHVDVLKWKPSAHFAGEADTLTALITHLQQRRLGLVDAAEPTGVMTHHLVMDAAAWRFTRQLFKVLNDAGVGWIADLLPAG</sequence>
<dbReference type="AlphaFoldDB" id="A0A2S5KVZ1"/>
<dbReference type="InterPro" id="IPR011330">
    <property type="entry name" value="Glyco_hydro/deAcase_b/a-brl"/>
</dbReference>
<evidence type="ECO:0000313" key="2">
    <source>
        <dbReference type="Proteomes" id="UP000238196"/>
    </source>
</evidence>
<protein>
    <recommendedName>
        <fullName evidence="3">Polysaccharide deacetylase</fullName>
    </recommendedName>
</protein>
<dbReference type="OrthoDB" id="6086702at2"/>